<comment type="catalytic activity">
    <reaction evidence="2">
        <text>oxidized coenzyme F420-(gamma-L-Glu)(n) + a quinol + H(+) = reduced coenzyme F420-(gamma-L-Glu)(n) + a quinone</text>
        <dbReference type="Rhea" id="RHEA:39663"/>
        <dbReference type="Rhea" id="RHEA-COMP:12939"/>
        <dbReference type="Rhea" id="RHEA-COMP:14378"/>
        <dbReference type="ChEBI" id="CHEBI:15378"/>
        <dbReference type="ChEBI" id="CHEBI:24646"/>
        <dbReference type="ChEBI" id="CHEBI:132124"/>
        <dbReference type="ChEBI" id="CHEBI:133980"/>
        <dbReference type="ChEBI" id="CHEBI:139511"/>
    </reaction>
</comment>
<dbReference type="Gene3D" id="2.30.110.10">
    <property type="entry name" value="Electron Transport, Fmn-binding Protein, Chain A"/>
    <property type="match status" value="1"/>
</dbReference>
<evidence type="ECO:0000313" key="3">
    <source>
        <dbReference type="EMBL" id="CAB4958588.1"/>
    </source>
</evidence>
<dbReference type="InterPro" id="IPR012349">
    <property type="entry name" value="Split_barrel_FMN-bd"/>
</dbReference>
<accession>A0A6J7KQ56</accession>
<dbReference type="GO" id="GO:0016491">
    <property type="term" value="F:oxidoreductase activity"/>
    <property type="evidence" value="ECO:0007669"/>
    <property type="project" value="InterPro"/>
</dbReference>
<protein>
    <submittedName>
        <fullName evidence="3">Unannotated protein</fullName>
    </submittedName>
</protein>
<organism evidence="3">
    <name type="scientific">freshwater metagenome</name>
    <dbReference type="NCBI Taxonomy" id="449393"/>
    <lineage>
        <taxon>unclassified sequences</taxon>
        <taxon>metagenomes</taxon>
        <taxon>ecological metagenomes</taxon>
    </lineage>
</organism>
<dbReference type="GO" id="GO:0070967">
    <property type="term" value="F:coenzyme F420 binding"/>
    <property type="evidence" value="ECO:0007669"/>
    <property type="project" value="TreeGrafter"/>
</dbReference>
<dbReference type="Pfam" id="PF04075">
    <property type="entry name" value="F420H2_quin_red"/>
    <property type="match status" value="1"/>
</dbReference>
<proteinExistence type="inferred from homology"/>
<name>A0A6J7KQ56_9ZZZZ</name>
<reference evidence="3" key="1">
    <citation type="submission" date="2020-05" db="EMBL/GenBank/DDBJ databases">
        <authorList>
            <person name="Chiriac C."/>
            <person name="Salcher M."/>
            <person name="Ghai R."/>
            <person name="Kavagutti S V."/>
        </authorList>
    </citation>
    <scope>NUCLEOTIDE SEQUENCE</scope>
</reference>
<dbReference type="GO" id="GO:0005886">
    <property type="term" value="C:plasma membrane"/>
    <property type="evidence" value="ECO:0007669"/>
    <property type="project" value="TreeGrafter"/>
</dbReference>
<gene>
    <name evidence="3" type="ORF">UFOPK3773_01847</name>
</gene>
<dbReference type="EMBL" id="CAFBNF010000255">
    <property type="protein sequence ID" value="CAB4958588.1"/>
    <property type="molecule type" value="Genomic_DNA"/>
</dbReference>
<dbReference type="AlphaFoldDB" id="A0A6J7KQ56"/>
<dbReference type="InterPro" id="IPR004378">
    <property type="entry name" value="F420H2_quin_Rdtase"/>
</dbReference>
<dbReference type="PANTHER" id="PTHR39428">
    <property type="entry name" value="F420H(2)-DEPENDENT QUINONE REDUCTASE RV1261C"/>
    <property type="match status" value="1"/>
</dbReference>
<dbReference type="PANTHER" id="PTHR39428:SF1">
    <property type="entry name" value="F420H(2)-DEPENDENT QUINONE REDUCTASE RV1261C"/>
    <property type="match status" value="1"/>
</dbReference>
<dbReference type="NCBIfam" id="TIGR00026">
    <property type="entry name" value="hi_GC_TIGR00026"/>
    <property type="match status" value="1"/>
</dbReference>
<evidence type="ECO:0000256" key="2">
    <source>
        <dbReference type="ARBA" id="ARBA00049106"/>
    </source>
</evidence>
<sequence>MGLQDALGFTFQPPNIAQRGMQRVGSSTAGAWVFQRTLYRIDRPLHRWSDGRLTVPGVLTGLPVIMLTTTGAKSGLERTMPVAGIPYASDLVVLGTNYAQVPTPGWVFNLLAHPQATVAWKSSTCRVVARRVPPEEMEAVWLASEAVYSGFPKYRDRLAESRSVTAFVLEPAE</sequence>
<comment type="similarity">
    <text evidence="1">Belongs to the F420H(2)-dependent quinone reductase family.</text>
</comment>
<evidence type="ECO:0000256" key="1">
    <source>
        <dbReference type="ARBA" id="ARBA00008710"/>
    </source>
</evidence>